<feature type="compositionally biased region" description="Basic and acidic residues" evidence="1">
    <location>
        <begin position="123"/>
        <end position="132"/>
    </location>
</feature>
<gene>
    <name evidence="2" type="ORF">POF45_00395</name>
</gene>
<evidence type="ECO:0000256" key="1">
    <source>
        <dbReference type="SAM" id="MobiDB-lite"/>
    </source>
</evidence>
<protein>
    <recommendedName>
        <fullName evidence="4">Apea-like HEPN domain-containing protein</fullName>
    </recommendedName>
</protein>
<name>A0ABT6QGH5_9PSED</name>
<dbReference type="Proteomes" id="UP001159100">
    <property type="component" value="Unassembled WGS sequence"/>
</dbReference>
<sequence length="317" mass="35952">MTPERIMELCDGFCVETASGNYSAKSQKYRLLENGIVFHVLSYDALTTAITGLSEVLLRPGLNTIIDFDHYALWGWCGELLLGPMAQIKIHNNKLMDQEINNLYQICIRAALAKCDRPTQQLPREEQRKKDSQAFLNPDGGQRLKSSSDVILAYLAFPLLEALLKQACNEFITPDSKVIKSFTRATFNNPSHVEPIGNKISSLKILLNLLYDHVASENLKKLIDQYRFHLSEVGEKLDAFELIYDWRCDSLHGNTNFPTIGGVILNLCLLISVYQVKDQFELWREYGNISWSGCERNGITIDNFYPPGCFLPPLPVE</sequence>
<feature type="region of interest" description="Disordered" evidence="1">
    <location>
        <begin position="119"/>
        <end position="141"/>
    </location>
</feature>
<organism evidence="2 3">
    <name type="scientific">Pseudomonas fungipugnans</name>
    <dbReference type="NCBI Taxonomy" id="3024217"/>
    <lineage>
        <taxon>Bacteria</taxon>
        <taxon>Pseudomonadati</taxon>
        <taxon>Pseudomonadota</taxon>
        <taxon>Gammaproteobacteria</taxon>
        <taxon>Pseudomonadales</taxon>
        <taxon>Pseudomonadaceae</taxon>
        <taxon>Pseudomonas</taxon>
    </lineage>
</organism>
<accession>A0ABT6QGH5</accession>
<proteinExistence type="predicted"/>
<keyword evidence="3" id="KW-1185">Reference proteome</keyword>
<comment type="caution">
    <text evidence="2">The sequence shown here is derived from an EMBL/GenBank/DDBJ whole genome shotgun (WGS) entry which is preliminary data.</text>
</comment>
<evidence type="ECO:0008006" key="4">
    <source>
        <dbReference type="Google" id="ProtNLM"/>
    </source>
</evidence>
<evidence type="ECO:0000313" key="2">
    <source>
        <dbReference type="EMBL" id="MDI2589890.1"/>
    </source>
</evidence>
<dbReference type="EMBL" id="JARBWL010000001">
    <property type="protein sequence ID" value="MDI2589890.1"/>
    <property type="molecule type" value="Genomic_DNA"/>
</dbReference>
<dbReference type="RefSeq" id="WP_282314737.1">
    <property type="nucleotide sequence ID" value="NZ_JARBWL010000001.1"/>
</dbReference>
<evidence type="ECO:0000313" key="3">
    <source>
        <dbReference type="Proteomes" id="UP001159100"/>
    </source>
</evidence>
<reference evidence="2 3" key="1">
    <citation type="submission" date="2023-02" db="EMBL/GenBank/DDBJ databases">
        <title>Pseudomonas chrutzelriedensis sp. nov., a potently antifungal strain isolated from moss.</title>
        <authorList>
            <person name="Schnyder A."/>
            <person name="Kalawong R."/>
            <person name="Eberl L."/>
            <person name="Agnoli K."/>
        </authorList>
    </citation>
    <scope>NUCLEOTIDE SEQUENCE [LARGE SCALE GENOMIC DNA]</scope>
    <source>
        <strain evidence="2 3">681</strain>
    </source>
</reference>